<evidence type="ECO:0000256" key="4">
    <source>
        <dbReference type="ARBA" id="ARBA00022989"/>
    </source>
</evidence>
<dbReference type="InterPro" id="IPR052159">
    <property type="entry name" value="Competence_DNA_uptake"/>
</dbReference>
<reference evidence="8 9" key="1">
    <citation type="submission" date="2020-02" db="EMBL/GenBank/DDBJ databases">
        <title>Nitrogenibacter mangrovi gen. nov., sp. nov. isolated from mangrove sediment, a denitrifying betaproteobacterium.</title>
        <authorList>
            <person name="Liao H."/>
            <person name="Tian Y."/>
        </authorList>
    </citation>
    <scope>NUCLEOTIDE SEQUENCE [LARGE SCALE GENOMIC DNA]</scope>
    <source>
        <strain evidence="8 9">M9-3-2</strain>
    </source>
</reference>
<evidence type="ECO:0000256" key="5">
    <source>
        <dbReference type="ARBA" id="ARBA00023136"/>
    </source>
</evidence>
<keyword evidence="2" id="KW-1003">Cell membrane</keyword>
<sequence length="668" mass="70730">MRFLFRPDAGGRVPPVPERIRLAWYDDPAQPSAGPGRLEPGERLRLTVRLRQVSGLHNPGGFDYAGWALARDIGARGYVKAGARLPGRDGGAVDRMRMRIRRWIDTHADPTVAPLLVAMAVGDQSGIAASVWDVLRATGTAHLVAISGLHVSIVALLVGGALAQGWRRIPALALRCPARRAGVIAGCLAALGYGALAGFGIPVMRALIMLLVAAVALWRSQRPAAGRVLALAAALVLVIDPWAVLSAGFWLSFGAVAALVLGLSGRRGGDRRLWRLARAQLAIGLVTAPVLVVGFGQVSLVGALVNVLAIPVVGMAVVPLLLVAVVSRWVLLLKFASAIVGALMPVLTAAAQLPLATWQHAAPPGPLVLVALLGSTIAILPRGTPLRGVGILLMAPVVLWTPPAPAHGTFEARVIDVGQGLAVLVRTAHHVLLYDAGPSYYHGGDAGRSVIVPLMRHLGVRRLHRMVLSHDDADHVGGARSVLGALEVGSIDAGSGVHVRGRAVERCVAGQHWQWDGVRFTWLHPDTGAAWHSDNNRSCVLRIGSVAGSLLLTGDIEAPVEAHLQATGRWQPTEVVVAPHHGSKSSSSEALIDSVHAHDVVFSAGRTNPYGHPAPVVVERWHAAGARSWSTVDDGEVRIDADDGRLSLHAWTAEHRRYWHSDVADPRH</sequence>
<keyword evidence="9" id="KW-1185">Reference proteome</keyword>
<organism evidence="8 9">
    <name type="scientific">Nitrogeniibacter mangrovi</name>
    <dbReference type="NCBI Taxonomy" id="2016596"/>
    <lineage>
        <taxon>Bacteria</taxon>
        <taxon>Pseudomonadati</taxon>
        <taxon>Pseudomonadota</taxon>
        <taxon>Betaproteobacteria</taxon>
        <taxon>Rhodocyclales</taxon>
        <taxon>Zoogloeaceae</taxon>
        <taxon>Nitrogeniibacter</taxon>
    </lineage>
</organism>
<evidence type="ECO:0000256" key="2">
    <source>
        <dbReference type="ARBA" id="ARBA00022475"/>
    </source>
</evidence>
<keyword evidence="3 6" id="KW-0812">Transmembrane</keyword>
<dbReference type="InterPro" id="IPR001279">
    <property type="entry name" value="Metallo-B-lactamas"/>
</dbReference>
<feature type="transmembrane region" description="Helical" evidence="6">
    <location>
        <begin position="178"/>
        <end position="196"/>
    </location>
</feature>
<proteinExistence type="predicted"/>
<dbReference type="InterPro" id="IPR025405">
    <property type="entry name" value="DUF4131"/>
</dbReference>
<evidence type="ECO:0000313" key="8">
    <source>
        <dbReference type="EMBL" id="QID17857.1"/>
    </source>
</evidence>
<keyword evidence="5 6" id="KW-0472">Membrane</keyword>
<dbReference type="GO" id="GO:0005886">
    <property type="term" value="C:plasma membrane"/>
    <property type="evidence" value="ECO:0007669"/>
    <property type="project" value="UniProtKB-SubCell"/>
</dbReference>
<dbReference type="NCBIfam" id="TIGR00361">
    <property type="entry name" value="ComEC_Rec2"/>
    <property type="match status" value="1"/>
</dbReference>
<dbReference type="Gene3D" id="3.60.15.10">
    <property type="entry name" value="Ribonuclease Z/Hydroxyacylglutathione hydrolase-like"/>
    <property type="match status" value="1"/>
</dbReference>
<evidence type="ECO:0000259" key="7">
    <source>
        <dbReference type="SMART" id="SM00849"/>
    </source>
</evidence>
<feature type="transmembrane region" description="Helical" evidence="6">
    <location>
        <begin position="277"/>
        <end position="297"/>
    </location>
</feature>
<dbReference type="EMBL" id="CP048836">
    <property type="protein sequence ID" value="QID17857.1"/>
    <property type="molecule type" value="Genomic_DNA"/>
</dbReference>
<dbReference type="Pfam" id="PF03772">
    <property type="entry name" value="Competence"/>
    <property type="match status" value="1"/>
</dbReference>
<dbReference type="CDD" id="cd07731">
    <property type="entry name" value="ComA-like_MBL-fold"/>
    <property type="match status" value="1"/>
</dbReference>
<dbReference type="GO" id="GO:0030420">
    <property type="term" value="P:establishment of competence for transformation"/>
    <property type="evidence" value="ECO:0007669"/>
    <property type="project" value="InterPro"/>
</dbReference>
<feature type="transmembrane region" description="Helical" evidence="6">
    <location>
        <begin position="249"/>
        <end position="265"/>
    </location>
</feature>
<feature type="transmembrane region" description="Helical" evidence="6">
    <location>
        <begin position="331"/>
        <end position="355"/>
    </location>
</feature>
<evidence type="ECO:0000256" key="6">
    <source>
        <dbReference type="SAM" id="Phobius"/>
    </source>
</evidence>
<dbReference type="AlphaFoldDB" id="A0A6C1B2S0"/>
<gene>
    <name evidence="8" type="ORF">G3580_09520</name>
</gene>
<dbReference type="InterPro" id="IPR036866">
    <property type="entry name" value="RibonucZ/Hydroxyglut_hydro"/>
</dbReference>
<evidence type="ECO:0000256" key="1">
    <source>
        <dbReference type="ARBA" id="ARBA00004651"/>
    </source>
</evidence>
<dbReference type="InterPro" id="IPR004477">
    <property type="entry name" value="ComEC_N"/>
</dbReference>
<feature type="transmembrane region" description="Helical" evidence="6">
    <location>
        <begin position="303"/>
        <end position="324"/>
    </location>
</feature>
<dbReference type="InterPro" id="IPR004797">
    <property type="entry name" value="Competence_ComEC/Rec2"/>
</dbReference>
<feature type="transmembrane region" description="Helical" evidence="6">
    <location>
        <begin position="361"/>
        <end position="380"/>
    </location>
</feature>
<accession>A0A6C1B2S0</accession>
<dbReference type="PANTHER" id="PTHR30619">
    <property type="entry name" value="DNA INTERNALIZATION/COMPETENCE PROTEIN COMEC/REC2"/>
    <property type="match status" value="1"/>
</dbReference>
<dbReference type="KEGG" id="azq:G3580_09520"/>
<dbReference type="Pfam" id="PF00753">
    <property type="entry name" value="Lactamase_B"/>
    <property type="match status" value="1"/>
</dbReference>
<evidence type="ECO:0000256" key="3">
    <source>
        <dbReference type="ARBA" id="ARBA00022692"/>
    </source>
</evidence>
<comment type="subcellular location">
    <subcellularLocation>
        <location evidence="1">Cell membrane</location>
        <topology evidence="1">Multi-pass membrane protein</topology>
    </subcellularLocation>
</comment>
<name>A0A6C1B2S0_9RHOO</name>
<dbReference type="InterPro" id="IPR035681">
    <property type="entry name" value="ComA-like_MBL"/>
</dbReference>
<dbReference type="Pfam" id="PF13567">
    <property type="entry name" value="DUF4131"/>
    <property type="match status" value="1"/>
</dbReference>
<feature type="transmembrane region" description="Helical" evidence="6">
    <location>
        <begin position="141"/>
        <end position="166"/>
    </location>
</feature>
<dbReference type="Proteomes" id="UP000501991">
    <property type="component" value="Chromosome"/>
</dbReference>
<protein>
    <submittedName>
        <fullName evidence="8">DNA internalization-related competence protein ComEC/Rec2</fullName>
    </submittedName>
</protein>
<feature type="domain" description="Metallo-beta-lactamase" evidence="7">
    <location>
        <begin position="419"/>
        <end position="606"/>
    </location>
</feature>
<dbReference type="PANTHER" id="PTHR30619:SF1">
    <property type="entry name" value="RECOMBINATION PROTEIN 2"/>
    <property type="match status" value="1"/>
</dbReference>
<keyword evidence="4 6" id="KW-1133">Transmembrane helix</keyword>
<dbReference type="NCBIfam" id="TIGR00360">
    <property type="entry name" value="ComEC_N-term"/>
    <property type="match status" value="1"/>
</dbReference>
<evidence type="ECO:0000313" key="9">
    <source>
        <dbReference type="Proteomes" id="UP000501991"/>
    </source>
</evidence>
<dbReference type="SUPFAM" id="SSF56281">
    <property type="entry name" value="Metallo-hydrolase/oxidoreductase"/>
    <property type="match status" value="1"/>
</dbReference>
<dbReference type="SMART" id="SM00849">
    <property type="entry name" value="Lactamase_B"/>
    <property type="match status" value="1"/>
</dbReference>